<feature type="signal peptide" evidence="2">
    <location>
        <begin position="1"/>
        <end position="23"/>
    </location>
</feature>
<evidence type="ECO:0000256" key="1">
    <source>
        <dbReference type="SAM" id="MobiDB-lite"/>
    </source>
</evidence>
<dbReference type="PROSITE" id="PS51257">
    <property type="entry name" value="PROKAR_LIPOPROTEIN"/>
    <property type="match status" value="1"/>
</dbReference>
<proteinExistence type="predicted"/>
<gene>
    <name evidence="3" type="ORF">BEI61_04267</name>
</gene>
<feature type="region of interest" description="Disordered" evidence="1">
    <location>
        <begin position="26"/>
        <end position="53"/>
    </location>
</feature>
<evidence type="ECO:0000256" key="2">
    <source>
        <dbReference type="SAM" id="SignalP"/>
    </source>
</evidence>
<dbReference type="EMBL" id="MCGH01000003">
    <property type="protein sequence ID" value="ODM03471.1"/>
    <property type="molecule type" value="Genomic_DNA"/>
</dbReference>
<dbReference type="RefSeq" id="WP_069153927.1">
    <property type="nucleotide sequence ID" value="NZ_MCGH01000003.1"/>
</dbReference>
<sequence>MKRKTLFVLCLLAALVMVGCSRKNTESAVPDSVTEENGGETGNVSKGGETEEVPGELTFRGEKLSGEDVVLFSEIKEAAGAEILLFDCADYDGDGNKEAFAFAGVNNDGILEGQRWFAGAEGAVPLKNGGEAAEYLQDKSAVVETPENTAFWYTESDGGGATSSLLWGVSDKVPYESVLSGKGEAFTVTEDGTYILYQSSTDAREEGTGRTVKPCYFYYENGSFHEYGAMAVGQDSFLGLPGAAECFAPYEADGYWVRDIHIRGNGLVQLNLRKEDRNVNVTCAWKDGKLSKEEENDGIAGLLVGELASAEWHGPEGALQQLWEKRRAAEEADGIAVEMEPAQAAWYDLDGDGVPEEIRYTVRTGEDMYGADGMEVSIDGKTVWETDQAVSIGYQLLVVDLDRNDGKKELAVYGLEDSGGFSMLKFFAAEDGKLKELGDLREVSILGGLGNLYRIGVFDFDSGRMMRLPGDGSIEIWADTPVFAEGLGSYYVKLDFVFGGSGIAQTERQEYDMKVPLTGGEPYLYTAQQPIPFYSTREECLSGEPSFFAAPGEQLNCAALTPAAENQIYVKMRRTGTGEEGWTVLSDTQVFAETPGWG</sequence>
<protein>
    <submittedName>
        <fullName evidence="3">Uncharacterized protein</fullName>
    </submittedName>
</protein>
<keyword evidence="2" id="KW-0732">Signal</keyword>
<reference evidence="3 4" key="1">
    <citation type="submission" date="2016-07" db="EMBL/GenBank/DDBJ databases">
        <title>Characterization of isolates of Eisenbergiella tayi derived from blood cultures, using whole genome sequencing.</title>
        <authorList>
            <person name="Burdz T."/>
            <person name="Wiebe D."/>
            <person name="Huynh C."/>
            <person name="Bernard K."/>
        </authorList>
    </citation>
    <scope>NUCLEOTIDE SEQUENCE [LARGE SCALE GENOMIC DNA]</scope>
    <source>
        <strain evidence="3 4">NML 110608</strain>
    </source>
</reference>
<feature type="chain" id="PRO_5039471106" evidence="2">
    <location>
        <begin position="24"/>
        <end position="598"/>
    </location>
</feature>
<accession>A0A1E3A502</accession>
<dbReference type="AlphaFoldDB" id="A0A1E3A502"/>
<dbReference type="Proteomes" id="UP000094067">
    <property type="component" value="Unassembled WGS sequence"/>
</dbReference>
<comment type="caution">
    <text evidence="3">The sequence shown here is derived from an EMBL/GenBank/DDBJ whole genome shotgun (WGS) entry which is preliminary data.</text>
</comment>
<organism evidence="3 4">
    <name type="scientific">Eisenbergiella tayi</name>
    <dbReference type="NCBI Taxonomy" id="1432052"/>
    <lineage>
        <taxon>Bacteria</taxon>
        <taxon>Bacillati</taxon>
        <taxon>Bacillota</taxon>
        <taxon>Clostridia</taxon>
        <taxon>Lachnospirales</taxon>
        <taxon>Lachnospiraceae</taxon>
        <taxon>Eisenbergiella</taxon>
    </lineage>
</organism>
<name>A0A1E3A502_9FIRM</name>
<evidence type="ECO:0000313" key="4">
    <source>
        <dbReference type="Proteomes" id="UP000094067"/>
    </source>
</evidence>
<evidence type="ECO:0000313" key="3">
    <source>
        <dbReference type="EMBL" id="ODM03471.1"/>
    </source>
</evidence>